<protein>
    <submittedName>
        <fullName evidence="1">Uncharacterized protein</fullName>
    </submittedName>
</protein>
<proteinExistence type="predicted"/>
<reference evidence="1" key="2">
    <citation type="submission" date="2020-07" db="EMBL/GenBank/DDBJ databases">
        <authorList>
            <person name="Vera ALvarez R."/>
            <person name="Arias-Moreno D.M."/>
            <person name="Jimenez-Jacinto V."/>
            <person name="Jimenez-Bremont J.F."/>
            <person name="Swaminathan K."/>
            <person name="Moose S.P."/>
            <person name="Guerrero-Gonzalez M.L."/>
            <person name="Marino-Ramirez L."/>
            <person name="Landsman D."/>
            <person name="Rodriguez-Kessler M."/>
            <person name="Delgado-Sanchez P."/>
        </authorList>
    </citation>
    <scope>NUCLEOTIDE SEQUENCE</scope>
    <source>
        <tissue evidence="1">Cladode</tissue>
    </source>
</reference>
<accession>A0A7C9AQI3</accession>
<reference evidence="1" key="1">
    <citation type="journal article" date="2013" name="J. Plant Res.">
        <title>Effect of fungi and light on seed germination of three Opuntia species from semiarid lands of central Mexico.</title>
        <authorList>
            <person name="Delgado-Sanchez P."/>
            <person name="Jimenez-Bremont J.F."/>
            <person name="Guerrero-Gonzalez Mde L."/>
            <person name="Flores J."/>
        </authorList>
    </citation>
    <scope>NUCLEOTIDE SEQUENCE</scope>
    <source>
        <tissue evidence="1">Cladode</tissue>
    </source>
</reference>
<sequence>MAGRNKLIINKLLNCIECSFEVRDVIKIRTFSPNLVKNLSKSRSPKATLPLGQINVQQNSIIFELQIWTNCFCYVWRSNIGTDYKVSRSFHNLTPCGGSHGKTVLPTINSNAKFNHNICKSCGSIIHVCPFPIKLRCIHPIAASFNIREGCNFGPYQICESFADCQSCHSLRVQQTLDRLLPNSTSTSGEVSISLSNNCNICKSNLQGAYSLLLSHEASYTSVYLCGQETL</sequence>
<dbReference type="EMBL" id="GISG01253117">
    <property type="protein sequence ID" value="MBA4672010.1"/>
    <property type="molecule type" value="Transcribed_RNA"/>
</dbReference>
<dbReference type="AlphaFoldDB" id="A0A7C9AQI3"/>
<name>A0A7C9AQI3_OPUST</name>
<dbReference type="EMBL" id="GISG01253122">
    <property type="protein sequence ID" value="MBA4672013.1"/>
    <property type="molecule type" value="Transcribed_RNA"/>
</dbReference>
<organism evidence="1">
    <name type="scientific">Opuntia streptacantha</name>
    <name type="common">Prickly pear cactus</name>
    <name type="synonym">Opuntia cardona</name>
    <dbReference type="NCBI Taxonomy" id="393608"/>
    <lineage>
        <taxon>Eukaryota</taxon>
        <taxon>Viridiplantae</taxon>
        <taxon>Streptophyta</taxon>
        <taxon>Embryophyta</taxon>
        <taxon>Tracheophyta</taxon>
        <taxon>Spermatophyta</taxon>
        <taxon>Magnoliopsida</taxon>
        <taxon>eudicotyledons</taxon>
        <taxon>Gunneridae</taxon>
        <taxon>Pentapetalae</taxon>
        <taxon>Caryophyllales</taxon>
        <taxon>Cactineae</taxon>
        <taxon>Cactaceae</taxon>
        <taxon>Opuntioideae</taxon>
        <taxon>Opuntia</taxon>
    </lineage>
</organism>
<evidence type="ECO:0000313" key="1">
    <source>
        <dbReference type="EMBL" id="MBA4672013.1"/>
    </source>
</evidence>